<sequence length="23" mass="2398">MFLGATKKAIPSWYGGSVLNVAS</sequence>
<name>Q2R112_ORYSJ</name>
<reference evidence="1" key="2">
    <citation type="submission" date="2005-04" db="EMBL/GenBank/DDBJ databases">
        <authorList>
            <person name="Buell C.R."/>
            <person name="Wing R.A."/>
            <person name="McCombie W.A."/>
            <person name="Ouyang S."/>
        </authorList>
    </citation>
    <scope>NUCLEOTIDE SEQUENCE</scope>
</reference>
<evidence type="ECO:0000313" key="1">
    <source>
        <dbReference type="EMBL" id="ABA94835.1"/>
    </source>
</evidence>
<protein>
    <submittedName>
        <fullName evidence="1">Uncharacterized protein</fullName>
    </submittedName>
</protein>
<proteinExistence type="predicted"/>
<reference evidence="1" key="3">
    <citation type="submission" date="2006-01" db="EMBL/GenBank/DDBJ databases">
        <authorList>
            <person name="Buell R."/>
        </authorList>
    </citation>
    <scope>NUCLEOTIDE SEQUENCE</scope>
</reference>
<accession>Q2R112</accession>
<organism evidence="1">
    <name type="scientific">Oryza sativa subsp. japonica</name>
    <name type="common">Rice</name>
    <dbReference type="NCBI Taxonomy" id="39947"/>
    <lineage>
        <taxon>Eukaryota</taxon>
        <taxon>Viridiplantae</taxon>
        <taxon>Streptophyta</taxon>
        <taxon>Embryophyta</taxon>
        <taxon>Tracheophyta</taxon>
        <taxon>Spermatophyta</taxon>
        <taxon>Magnoliopsida</taxon>
        <taxon>Liliopsida</taxon>
        <taxon>Poales</taxon>
        <taxon>Poaceae</taxon>
        <taxon>BOP clade</taxon>
        <taxon>Oryzoideae</taxon>
        <taxon>Oryzeae</taxon>
        <taxon>Oryzinae</taxon>
        <taxon>Oryza</taxon>
        <taxon>Oryza sativa</taxon>
    </lineage>
</organism>
<dbReference type="AlphaFoldDB" id="Q2R112"/>
<gene>
    <name evidence="1" type="ordered locus">LOC_Os11g40709</name>
</gene>
<dbReference type="EMBL" id="DP000010">
    <property type="protein sequence ID" value="ABA94835.1"/>
    <property type="molecule type" value="Genomic_DNA"/>
</dbReference>
<reference evidence="1" key="1">
    <citation type="journal article" date="2005" name="BMC Biol.">
        <title>The sequence of rice chromosomes 11 and 12, rich in disease resistance genes and recent gene duplications.</title>
        <authorList>
            <consortium name="The rice chromosomes 11 and 12 sequencing consortia"/>
        </authorList>
    </citation>
    <scope>NUCLEOTIDE SEQUENCE [LARGE SCALE GENOMIC DNA]</scope>
</reference>